<dbReference type="CDD" id="cd18793">
    <property type="entry name" value="SF2_C_SNF"/>
    <property type="match status" value="1"/>
</dbReference>
<sequence>MLGASCLAFSLNVLERLPSSGENIVHFYSHCVASQLGPPPVKTRSYEVSPTNAQQVPAATKTFQHHRATLIQNILQPSFSLGSSQSLLARSKYLAINIAGLPRKALPSPDISHTILPACQTTRRYLYFGIPAAKALAALQLCSWKLTPCWKFLKTSLRMDPHQSHDNNTTHVAQAQGPDSVQSGSSVNTQAAAGQAAVSHALPASMPTQSASDSDSSRSESPEIQTGKRGAKARGEVIEVAPGKYAKYNPLTKVWKTSIKLQDGDSTESRLSKKPIYEGLELAPLDSAKSAAAQRADQRQMSKRGQSELAVLRSTCITSDGKGLTTDPIVQALGRDSASGDSPQEEGNQAAPATGANKDDNPDAHQRVTRTTGGSCLDTSAAPLSDIYRIFDLITERAVSEGLLDACKPFGDGGFRVLTMCSGTESPFVAMDLVRKSLTSRGDGDKFKYQHLGSAEIEPFKQAFIERNFSPPVIFRDVTEFGPHAQNPDNEDYLPVTAYGGRYKPPQDVHILVAGSSCVDYSALNSTKGEWKGQRGEGESAKTLDGIGAYAKMYKPTIIIIENVEGAPWNEIKIFWRKKGYESVAVKLDSLDYYLPQTRNRGYLLGINIERAQEIGFDIEEAHKRWVMLMALFQRRASSPYCDFIFSDNDPRLHLSKYTSEDSKAKPSSQDWVNCRKRHVAARVQDGLGIGTPFTNRRGNTEPKLDDYADQTWASIQSRRILDVLDIHLLSNVSKRGYDMTYKHRNINVSQNIDRDTDRRQWGIVGCVTPLGCLFDTRRGAPLAGAEILSLQGFAIKELDLGKHTSRQCQDLGGNAMSTTVIGAAMLSAVIACDKTSGTGPSIFPAYVDQTLDKSEISRHRHSEDTTEQALEAAIEKDSLEHIVETWTSAHDTKSLSDIVRLAVDLQPLCHCEGLHRRSRHEILFCPECYYTCCKGCSRNTHGHQRLSRLAIPQEDRPLANTFVNHLAELLPPILQNRRPDDLTQLFNNDVFESTRERILEALGSQVQFHKIKFEGSWKAVYESSSCRLELEFVQKRYLRDPFSDQEQADKQHLHLDATPKWVLFAKAPEEEPAKSAMRDLFRYPMARMYPLVNLFEGVWEYWDGHSKNFKLHVAGKGEQVKSWEQNLGIQAEPFASLTAFSTLEVRPSDSFQGVQSSVLDGVVGEYKLLQKCPAPSGTLHRRVGQSPSEAPTFLFLNAGALTNAYLDRVVFSTQPSRRDLNDDRAVLVSIDAPWRPLATAELATGMEINCEVVNRWSNSQGQSLEIPVHENTIHKWCQTLNTSFISPHGCGQSHLTILLLDLTFDMNAVQRLQHRRDLCVDLERQPEALSEFGWIASHAARIPELNKGWQRIIDLEMTMCTECAPSPPSLKWIVKSLKASEKVVALESPLEAAKYERLLKMRPKAALALLQTLDGKVVLNVVVNVKTLAHRAVAQLANPDQTIPSFKSLEWRLDSYDRFAPPREFVTPQLLSNEQDQVDSQIDIDLHLKRQLWATQSRALAWMYSQENSPPQWDEMSLVESCLPALGWRLETKALLPKTEVRGGIIADEVGGGKTTTSLALVELDYQRSSTAFKADSHDPTKIQSDGTLILVPKNIVKQWASEIAKTLDWKELTASNTRSITGPYYIVAESVKQLQAYSHEQIRSARLILAPWDMFNDTEYWTYLRLIACSPCFPNDPGRAFQEWLSVALSNLGSSVEGLREAKAKFWTKWAEVRSTTTADSKYERFEGYVTRATNKAAIKAEQEAKRKKKAEKAAEAISDNDDDQAEEDNTPKNPKSRSKTDTNNDQTTAKQLQMTAEEVLSEELAAFETKGKIPVLLHMFAFRRLIVDEFTYIHGETMLALLQLDASARWLLSGTPPIHDYDNVNTMAKLLGTQIAAYDEKEGKFGFGIDRTKMIRDRSDAQEFHSYQNIASPAYKEQIYGLAHEFSSKFIRKNQISKEGLVRQRIHYTFLPTPSELITHADVKPLAMDPDRTFNRKTIKTKIVATSEEPMTLQLLTTMVDQTSGPIEAQLCSSLMLENVQSVEAETNGQSDEEVLKTLIGVEVQRLTNLVNEQRRFVLHRSQRLLQVLRELSFLKDTVEESAAASFASFMQNAANGNLADTVAVEIVKLLLDYSQENPLAPGRLLSKSSGGQTSFTLDEVKKAAVGTKEVDLRMAMVETHLEVLLRGLRRLRFMGVVVDSFEGTSPSGECSTCGNTPLHKAGLSVATQCGHLLCELCLSKECCEFRAAGDIIPVNLFELRTTSGAPGSVTGARMRLAVAIAKTATQEGDSVLVFAQFEGMKRAFVEACRAADVVCYDGYQGASARVAVENFRQGKEPGVLVLKVDSPDAAGWNLQVANHVIFLAPFVAGEEERKATMAQAIGRSWRPGQKKDVRVHFLTALTTIEPGMVVWEDE</sequence>
<dbReference type="SMART" id="SM00487">
    <property type="entry name" value="DEXDc"/>
    <property type="match status" value="1"/>
</dbReference>
<evidence type="ECO:0000256" key="8">
    <source>
        <dbReference type="ARBA" id="ARBA00022840"/>
    </source>
</evidence>
<evidence type="ECO:0000313" key="12">
    <source>
        <dbReference type="Proteomes" id="UP000077002"/>
    </source>
</evidence>
<feature type="compositionally biased region" description="Basic and acidic residues" evidence="9">
    <location>
        <begin position="357"/>
        <end position="366"/>
    </location>
</feature>
<feature type="region of interest" description="Disordered" evidence="9">
    <location>
        <begin position="163"/>
        <end position="235"/>
    </location>
</feature>
<dbReference type="InterPro" id="IPR017907">
    <property type="entry name" value="Znf_RING_CS"/>
</dbReference>
<feature type="region of interest" description="Disordered" evidence="9">
    <location>
        <begin position="1752"/>
        <end position="1791"/>
    </location>
</feature>
<dbReference type="GO" id="GO:0008270">
    <property type="term" value="F:zinc ion binding"/>
    <property type="evidence" value="ECO:0007669"/>
    <property type="project" value="UniProtKB-KW"/>
</dbReference>
<gene>
    <name evidence="11" type="ORF">AYO21_10582</name>
</gene>
<evidence type="ECO:0000256" key="4">
    <source>
        <dbReference type="ARBA" id="ARBA00022741"/>
    </source>
</evidence>
<dbReference type="PROSITE" id="PS00518">
    <property type="entry name" value="ZF_RING_1"/>
    <property type="match status" value="1"/>
</dbReference>
<feature type="region of interest" description="Disordered" evidence="9">
    <location>
        <begin position="333"/>
        <end position="375"/>
    </location>
</feature>
<dbReference type="GO" id="GO:0005524">
    <property type="term" value="F:ATP binding"/>
    <property type="evidence" value="ECO:0007669"/>
    <property type="project" value="UniProtKB-KW"/>
</dbReference>
<keyword evidence="3" id="KW-0479">Metal-binding</keyword>
<dbReference type="InterPro" id="IPR000330">
    <property type="entry name" value="SNF2_N"/>
</dbReference>
<dbReference type="PANTHER" id="PTHR45626:SF26">
    <property type="entry name" value="FAMILY HELICASE, PUTATIVE (AFU_ORTHOLOGUE AFUA_2G09120)-RELATED"/>
    <property type="match status" value="1"/>
</dbReference>
<dbReference type="InterPro" id="IPR050628">
    <property type="entry name" value="SNF2_RAD54_helicase_TF"/>
</dbReference>
<dbReference type="GO" id="GO:0006281">
    <property type="term" value="P:DNA repair"/>
    <property type="evidence" value="ECO:0007669"/>
    <property type="project" value="TreeGrafter"/>
</dbReference>
<accession>A0A177EUE8</accession>
<evidence type="ECO:0000259" key="10">
    <source>
        <dbReference type="SMART" id="SM00487"/>
    </source>
</evidence>
<dbReference type="InterPro" id="IPR049730">
    <property type="entry name" value="SNF2/RAD54-like_C"/>
</dbReference>
<feature type="compositionally biased region" description="Acidic residues" evidence="9">
    <location>
        <begin position="1761"/>
        <end position="1771"/>
    </location>
</feature>
<evidence type="ECO:0000313" key="11">
    <source>
        <dbReference type="EMBL" id="OAG35246.1"/>
    </source>
</evidence>
<organism evidence="11 12">
    <name type="scientific">Fonsecaea monophora</name>
    <dbReference type="NCBI Taxonomy" id="254056"/>
    <lineage>
        <taxon>Eukaryota</taxon>
        <taxon>Fungi</taxon>
        <taxon>Dikarya</taxon>
        <taxon>Ascomycota</taxon>
        <taxon>Pezizomycotina</taxon>
        <taxon>Eurotiomycetes</taxon>
        <taxon>Chaetothyriomycetidae</taxon>
        <taxon>Chaetothyriales</taxon>
        <taxon>Herpotrichiellaceae</taxon>
        <taxon>Fonsecaea</taxon>
    </lineage>
</organism>
<dbReference type="GO" id="GO:0005634">
    <property type="term" value="C:nucleus"/>
    <property type="evidence" value="ECO:0007669"/>
    <property type="project" value="TreeGrafter"/>
</dbReference>
<dbReference type="Gene3D" id="3.40.50.150">
    <property type="entry name" value="Vaccinia Virus protein VP39"/>
    <property type="match status" value="1"/>
</dbReference>
<dbReference type="InterPro" id="IPR001525">
    <property type="entry name" value="C5_MeTfrase"/>
</dbReference>
<dbReference type="Proteomes" id="UP000077002">
    <property type="component" value="Unassembled WGS sequence"/>
</dbReference>
<evidence type="ECO:0000256" key="9">
    <source>
        <dbReference type="SAM" id="MobiDB-lite"/>
    </source>
</evidence>
<dbReference type="SUPFAM" id="SSF52540">
    <property type="entry name" value="P-loop containing nucleoside triphosphate hydrolases"/>
    <property type="match status" value="2"/>
</dbReference>
<dbReference type="Pfam" id="PF00176">
    <property type="entry name" value="SNF2-rel_dom"/>
    <property type="match status" value="1"/>
</dbReference>
<dbReference type="PANTHER" id="PTHR45626">
    <property type="entry name" value="TRANSCRIPTION TERMINATION FACTOR 2-RELATED"/>
    <property type="match status" value="1"/>
</dbReference>
<dbReference type="InterPro" id="IPR027417">
    <property type="entry name" value="P-loop_NTPase"/>
</dbReference>
<dbReference type="Gene3D" id="3.40.50.10810">
    <property type="entry name" value="Tandem AAA-ATPase domain"/>
    <property type="match status" value="1"/>
</dbReference>
<dbReference type="GO" id="GO:0016787">
    <property type="term" value="F:hydrolase activity"/>
    <property type="evidence" value="ECO:0007669"/>
    <property type="project" value="UniProtKB-KW"/>
</dbReference>
<keyword evidence="12" id="KW-1185">Reference proteome</keyword>
<evidence type="ECO:0000256" key="2">
    <source>
        <dbReference type="ARBA" id="ARBA00022679"/>
    </source>
</evidence>
<evidence type="ECO:0000256" key="7">
    <source>
        <dbReference type="ARBA" id="ARBA00022833"/>
    </source>
</evidence>
<protein>
    <recommendedName>
        <fullName evidence="10">Helicase ATP-binding domain-containing protein</fullName>
    </recommendedName>
</protein>
<feature type="domain" description="Helicase ATP-binding" evidence="10">
    <location>
        <begin position="1489"/>
        <end position="1899"/>
    </location>
</feature>
<name>A0A177EUE8_9EURO</name>
<keyword evidence="1" id="KW-0489">Methyltransferase</keyword>
<dbReference type="GeneID" id="34605697"/>
<dbReference type="InterPro" id="IPR029063">
    <property type="entry name" value="SAM-dependent_MTases_sf"/>
</dbReference>
<evidence type="ECO:0000256" key="6">
    <source>
        <dbReference type="ARBA" id="ARBA00022801"/>
    </source>
</evidence>
<dbReference type="OrthoDB" id="423221at2759"/>
<evidence type="ECO:0000256" key="5">
    <source>
        <dbReference type="ARBA" id="ARBA00022771"/>
    </source>
</evidence>
<keyword evidence="4" id="KW-0547">Nucleotide-binding</keyword>
<keyword evidence="7" id="KW-0862">Zinc</keyword>
<dbReference type="Gene3D" id="3.40.50.300">
    <property type="entry name" value="P-loop containing nucleotide triphosphate hydrolases"/>
    <property type="match status" value="1"/>
</dbReference>
<evidence type="ECO:0000256" key="1">
    <source>
        <dbReference type="ARBA" id="ARBA00022603"/>
    </source>
</evidence>
<dbReference type="InterPro" id="IPR038718">
    <property type="entry name" value="SNF2-like_sf"/>
</dbReference>
<dbReference type="GO" id="GO:0008168">
    <property type="term" value="F:methyltransferase activity"/>
    <property type="evidence" value="ECO:0007669"/>
    <property type="project" value="UniProtKB-KW"/>
</dbReference>
<keyword evidence="5" id="KW-0863">Zinc-finger</keyword>
<dbReference type="GO" id="GO:0032259">
    <property type="term" value="P:methylation"/>
    <property type="evidence" value="ECO:0007669"/>
    <property type="project" value="UniProtKB-KW"/>
</dbReference>
<reference evidence="11 12" key="1">
    <citation type="submission" date="2016-03" db="EMBL/GenBank/DDBJ databases">
        <title>Draft genome sequence of the Fonsecaea monophora CBS 269.37.</title>
        <authorList>
            <person name="Bombassaro A."/>
            <person name="Vinicius W.A."/>
            <person name="De Hoog S."/>
            <person name="Sun J."/>
            <person name="Souza E.M."/>
            <person name="Raittz R.T."/>
            <person name="Costa F."/>
            <person name="Leao A.C."/>
            <person name="Tadra-Sfeir M.Z."/>
            <person name="Baura V."/>
            <person name="Balsanelli E."/>
            <person name="Pedrosa F.O."/>
            <person name="Moreno L.F."/>
            <person name="Steffens M.B."/>
            <person name="Xi L."/>
            <person name="Bocca A.L."/>
            <person name="Felipe M.S."/>
            <person name="Teixeira M."/>
            <person name="Telles Filho F.Q."/>
            <person name="Azevedo C.M."/>
            <person name="Gomes R."/>
            <person name="Vicente V.A."/>
        </authorList>
    </citation>
    <scope>NUCLEOTIDE SEQUENCE [LARGE SCALE GENOMIC DNA]</scope>
    <source>
        <strain evidence="11 12">CBS 269.37</strain>
    </source>
</reference>
<dbReference type="EMBL" id="LVKK01000124">
    <property type="protein sequence ID" value="OAG35246.1"/>
    <property type="molecule type" value="Genomic_DNA"/>
</dbReference>
<dbReference type="InterPro" id="IPR014001">
    <property type="entry name" value="Helicase_ATP-bd"/>
</dbReference>
<dbReference type="Pfam" id="PF00145">
    <property type="entry name" value="DNA_methylase"/>
    <property type="match status" value="1"/>
</dbReference>
<dbReference type="RefSeq" id="XP_022507198.1">
    <property type="nucleotide sequence ID" value="XM_022660495.1"/>
</dbReference>
<proteinExistence type="predicted"/>
<keyword evidence="2" id="KW-0808">Transferase</keyword>
<dbReference type="SUPFAM" id="SSF53335">
    <property type="entry name" value="S-adenosyl-L-methionine-dependent methyltransferases"/>
    <property type="match status" value="1"/>
</dbReference>
<keyword evidence="6" id="KW-0378">Hydrolase</keyword>
<comment type="caution">
    <text evidence="11">The sequence shown here is derived from an EMBL/GenBank/DDBJ whole genome shotgun (WGS) entry which is preliminary data.</text>
</comment>
<keyword evidence="8" id="KW-0067">ATP-binding</keyword>
<evidence type="ECO:0000256" key="3">
    <source>
        <dbReference type="ARBA" id="ARBA00022723"/>
    </source>
</evidence>
<feature type="compositionally biased region" description="Polar residues" evidence="9">
    <location>
        <begin position="166"/>
        <end position="189"/>
    </location>
</feature>
<dbReference type="GO" id="GO:0008094">
    <property type="term" value="F:ATP-dependent activity, acting on DNA"/>
    <property type="evidence" value="ECO:0007669"/>
    <property type="project" value="TreeGrafter"/>
</dbReference>